<reference evidence="9 10" key="1">
    <citation type="journal article" date="2019" name="Sci. Rep.">
        <title>Extended insight into the Mycobacterium chelonae-abscessus complex through whole genome sequencing of Mycobacterium salmoniphilum outbreak and Mycobacterium salmoniphilum-like strains.</title>
        <authorList>
            <person name="Behra P.R.K."/>
            <person name="Das S."/>
            <person name="Pettersson B.M.F."/>
            <person name="Shirreff L."/>
            <person name="DuCote T."/>
            <person name="Jacobsson K.G."/>
            <person name="Ennis D.G."/>
            <person name="Kirsebom L.A."/>
        </authorList>
    </citation>
    <scope>NUCLEOTIDE SEQUENCE [LARGE SCALE GENOMIC DNA]</scope>
    <source>
        <strain evidence="9 10">CCUG 60884</strain>
    </source>
</reference>
<evidence type="ECO:0000256" key="4">
    <source>
        <dbReference type="ARBA" id="ARBA00023159"/>
    </source>
</evidence>
<name>A0A4R8SMZ5_9MYCO</name>
<keyword evidence="5" id="KW-0804">Transcription</keyword>
<dbReference type="PROSITE" id="PS50931">
    <property type="entry name" value="HTH_LYSR"/>
    <property type="match status" value="1"/>
</dbReference>
<accession>A0A4R8SMZ5</accession>
<dbReference type="EMBL" id="PECL01000015">
    <property type="protein sequence ID" value="TDZ99718.1"/>
    <property type="molecule type" value="Genomic_DNA"/>
</dbReference>
<dbReference type="Gene3D" id="3.40.190.10">
    <property type="entry name" value="Periplasmic binding protein-like II"/>
    <property type="match status" value="2"/>
</dbReference>
<protein>
    <recommendedName>
        <fullName evidence="6">Probable hydrogen peroxide-inducible genes activator</fullName>
    </recommendedName>
</protein>
<dbReference type="PANTHER" id="PTHR30346:SF28">
    <property type="entry name" value="HTH-TYPE TRANSCRIPTIONAL REGULATOR CYNR"/>
    <property type="match status" value="1"/>
</dbReference>
<keyword evidence="4" id="KW-0010">Activator</keyword>
<evidence type="ECO:0000256" key="5">
    <source>
        <dbReference type="ARBA" id="ARBA00023163"/>
    </source>
</evidence>
<evidence type="ECO:0000313" key="10">
    <source>
        <dbReference type="Proteomes" id="UP000294604"/>
    </source>
</evidence>
<comment type="caution">
    <text evidence="9">The sequence shown here is derived from an EMBL/GenBank/DDBJ whole genome shotgun (WGS) entry which is preliminary data.</text>
</comment>
<proteinExistence type="inferred from homology"/>
<dbReference type="OrthoDB" id="3176554at2"/>
<dbReference type="SUPFAM" id="SSF46785">
    <property type="entry name" value="Winged helix' DNA-binding domain"/>
    <property type="match status" value="1"/>
</dbReference>
<dbReference type="GO" id="GO:0032993">
    <property type="term" value="C:protein-DNA complex"/>
    <property type="evidence" value="ECO:0007669"/>
    <property type="project" value="TreeGrafter"/>
</dbReference>
<sequence>MPDGPILTYVVNRSALSSILAAAPAKLFIPYLDIIGNVDVRGLEIHDLRCFVAVAARLNFTRAAADLHMSVPPLSRRIRAMEGTLKTKLFIRDTRRVVLTPSGVNLLPLAEKILHQFDTLPDAVSHDLACSSQPIRYGVPPWLHPELSSRLERLEELYAERLTLIKRRRRSQEAISAIVRKDLVFGFARSAPTNTTLSSVVVRQESVGAVLSRAEYGARRSISLEELVKLDYVTDRRDSDTEYRRQVDGLLRATSLLKRLRHNPADHSSAAEAISTGRAFAIAPISEGARETSDLYHSAETVCLPVDGLDFVLPTCLVWSTELAQNDRNSRDVINTAVGLCQGGTPRLDSA</sequence>
<dbReference type="InterPro" id="IPR000847">
    <property type="entry name" value="LysR_HTH_N"/>
</dbReference>
<evidence type="ECO:0000313" key="9">
    <source>
        <dbReference type="EMBL" id="TDZ99718.1"/>
    </source>
</evidence>
<dbReference type="InterPro" id="IPR036390">
    <property type="entry name" value="WH_DNA-bd_sf"/>
</dbReference>
<evidence type="ECO:0000256" key="2">
    <source>
        <dbReference type="ARBA" id="ARBA00023015"/>
    </source>
</evidence>
<organism evidence="9 10">
    <name type="scientific">Mycobacteroides salmoniphilum</name>
    <dbReference type="NCBI Taxonomy" id="404941"/>
    <lineage>
        <taxon>Bacteria</taxon>
        <taxon>Bacillati</taxon>
        <taxon>Actinomycetota</taxon>
        <taxon>Actinomycetes</taxon>
        <taxon>Mycobacteriales</taxon>
        <taxon>Mycobacteriaceae</taxon>
        <taxon>Mycobacteroides</taxon>
    </lineage>
</organism>
<dbReference type="InterPro" id="IPR036388">
    <property type="entry name" value="WH-like_DNA-bd_sf"/>
</dbReference>
<dbReference type="AlphaFoldDB" id="A0A4R8SMZ5"/>
<dbReference type="GO" id="GO:0003700">
    <property type="term" value="F:DNA-binding transcription factor activity"/>
    <property type="evidence" value="ECO:0007669"/>
    <property type="project" value="InterPro"/>
</dbReference>
<dbReference type="Pfam" id="PF00126">
    <property type="entry name" value="HTH_1"/>
    <property type="match status" value="1"/>
</dbReference>
<dbReference type="RefSeq" id="WP_134087534.1">
    <property type="nucleotide sequence ID" value="NZ_JAPDRC010000002.1"/>
</dbReference>
<dbReference type="Proteomes" id="UP000294604">
    <property type="component" value="Unassembled WGS sequence"/>
</dbReference>
<evidence type="ECO:0000256" key="1">
    <source>
        <dbReference type="ARBA" id="ARBA00009437"/>
    </source>
</evidence>
<dbReference type="FunFam" id="1.10.10.10:FF:000001">
    <property type="entry name" value="LysR family transcriptional regulator"/>
    <property type="match status" value="1"/>
</dbReference>
<comment type="function">
    <text evidence="7">Required for the induction the katG gene for catalase. Involved in the response to hydrogen peroxide.</text>
</comment>
<evidence type="ECO:0000259" key="8">
    <source>
        <dbReference type="PROSITE" id="PS50931"/>
    </source>
</evidence>
<comment type="similarity">
    <text evidence="1">Belongs to the LysR transcriptional regulatory family.</text>
</comment>
<keyword evidence="3" id="KW-0238">DNA-binding</keyword>
<dbReference type="PANTHER" id="PTHR30346">
    <property type="entry name" value="TRANSCRIPTIONAL DUAL REGULATOR HCAR-RELATED"/>
    <property type="match status" value="1"/>
</dbReference>
<dbReference type="Gene3D" id="1.10.10.10">
    <property type="entry name" value="Winged helix-like DNA-binding domain superfamily/Winged helix DNA-binding domain"/>
    <property type="match status" value="1"/>
</dbReference>
<evidence type="ECO:0000256" key="7">
    <source>
        <dbReference type="ARBA" id="ARBA00056658"/>
    </source>
</evidence>
<gene>
    <name evidence="9" type="primary">hcaR_1</name>
    <name evidence="9" type="ORF">CCUG60884_04789</name>
</gene>
<dbReference type="SUPFAM" id="SSF53850">
    <property type="entry name" value="Periplasmic binding protein-like II"/>
    <property type="match status" value="1"/>
</dbReference>
<dbReference type="GO" id="GO:0003677">
    <property type="term" value="F:DNA binding"/>
    <property type="evidence" value="ECO:0007669"/>
    <property type="project" value="UniProtKB-KW"/>
</dbReference>
<evidence type="ECO:0000256" key="6">
    <source>
        <dbReference type="ARBA" id="ARBA00040885"/>
    </source>
</evidence>
<keyword evidence="2" id="KW-0805">Transcription regulation</keyword>
<feature type="domain" description="HTH lysR-type" evidence="8">
    <location>
        <begin position="43"/>
        <end position="100"/>
    </location>
</feature>
<evidence type="ECO:0000256" key="3">
    <source>
        <dbReference type="ARBA" id="ARBA00023125"/>
    </source>
</evidence>